<protein>
    <recommendedName>
        <fullName evidence="6">Peptide deformylase</fullName>
        <shortName evidence="6">PDF</shortName>
        <ecNumber evidence="6">3.5.1.88</ecNumber>
    </recommendedName>
    <alternativeName>
        <fullName evidence="6">Polypeptide deformylase</fullName>
    </alternativeName>
</protein>
<dbReference type="SUPFAM" id="SSF56420">
    <property type="entry name" value="Peptide deformylase"/>
    <property type="match status" value="1"/>
</dbReference>
<dbReference type="NCBIfam" id="TIGR00079">
    <property type="entry name" value="pept_deformyl"/>
    <property type="match status" value="1"/>
</dbReference>
<dbReference type="AlphaFoldDB" id="A0A2S9K0B9"/>
<organism evidence="7 8">
    <name type="scientific">Malikia granosa</name>
    <dbReference type="NCBI Taxonomy" id="263067"/>
    <lineage>
        <taxon>Bacteria</taxon>
        <taxon>Pseudomonadati</taxon>
        <taxon>Pseudomonadota</taxon>
        <taxon>Betaproteobacteria</taxon>
        <taxon>Burkholderiales</taxon>
        <taxon>Comamonadaceae</taxon>
        <taxon>Malikia</taxon>
    </lineage>
</organism>
<dbReference type="EC" id="3.5.1.88" evidence="6"/>
<dbReference type="Proteomes" id="UP000238589">
    <property type="component" value="Unassembled WGS sequence"/>
</dbReference>
<dbReference type="InterPro" id="IPR036821">
    <property type="entry name" value="Peptide_deformylase_sf"/>
</dbReference>
<dbReference type="Gene3D" id="3.90.45.10">
    <property type="entry name" value="Peptide deformylase"/>
    <property type="match status" value="1"/>
</dbReference>
<dbReference type="NCBIfam" id="NF001159">
    <property type="entry name" value="PRK00150.1-3"/>
    <property type="match status" value="1"/>
</dbReference>
<proteinExistence type="inferred from homology"/>
<comment type="caution">
    <text evidence="7">The sequence shown here is derived from an EMBL/GenBank/DDBJ whole genome shotgun (WGS) entry which is preliminary data.</text>
</comment>
<dbReference type="GO" id="GO:0006412">
    <property type="term" value="P:translation"/>
    <property type="evidence" value="ECO:0007669"/>
    <property type="project" value="UniProtKB-UniRule"/>
</dbReference>
<evidence type="ECO:0000256" key="6">
    <source>
        <dbReference type="HAMAP-Rule" id="MF_00163"/>
    </source>
</evidence>
<dbReference type="CDD" id="cd00487">
    <property type="entry name" value="Pep_deformylase"/>
    <property type="match status" value="1"/>
</dbReference>
<name>A0A2S9K0B9_9BURK</name>
<dbReference type="HAMAP" id="MF_00163">
    <property type="entry name" value="Pep_deformylase"/>
    <property type="match status" value="1"/>
</dbReference>
<comment type="catalytic activity">
    <reaction evidence="6">
        <text>N-terminal N-formyl-L-methionyl-[peptide] + H2O = N-terminal L-methionyl-[peptide] + formate</text>
        <dbReference type="Rhea" id="RHEA:24420"/>
        <dbReference type="Rhea" id="RHEA-COMP:10639"/>
        <dbReference type="Rhea" id="RHEA-COMP:10640"/>
        <dbReference type="ChEBI" id="CHEBI:15377"/>
        <dbReference type="ChEBI" id="CHEBI:15740"/>
        <dbReference type="ChEBI" id="CHEBI:49298"/>
        <dbReference type="ChEBI" id="CHEBI:64731"/>
        <dbReference type="EC" id="3.5.1.88"/>
    </reaction>
</comment>
<dbReference type="GO" id="GO:0042586">
    <property type="term" value="F:peptide deformylase activity"/>
    <property type="evidence" value="ECO:0007669"/>
    <property type="project" value="UniProtKB-UniRule"/>
</dbReference>
<dbReference type="PIRSF" id="PIRSF004749">
    <property type="entry name" value="Pep_def"/>
    <property type="match status" value="1"/>
</dbReference>
<dbReference type="PANTHER" id="PTHR10458:SF20">
    <property type="entry name" value="PEPTIDE DEFORMYLASE 1"/>
    <property type="match status" value="1"/>
</dbReference>
<comment type="cofactor">
    <cofactor evidence="6">
        <name>Fe(2+)</name>
        <dbReference type="ChEBI" id="CHEBI:29033"/>
    </cofactor>
    <text evidence="6">Binds 1 Fe(2+) ion.</text>
</comment>
<evidence type="ECO:0000256" key="4">
    <source>
        <dbReference type="ARBA" id="ARBA00022917"/>
    </source>
</evidence>
<evidence type="ECO:0000313" key="8">
    <source>
        <dbReference type="Proteomes" id="UP000238589"/>
    </source>
</evidence>
<gene>
    <name evidence="6" type="primary">def</name>
    <name evidence="7" type="ORF">C6P64_17290</name>
</gene>
<dbReference type="GO" id="GO:0046872">
    <property type="term" value="F:metal ion binding"/>
    <property type="evidence" value="ECO:0007669"/>
    <property type="project" value="UniProtKB-KW"/>
</dbReference>
<feature type="active site" evidence="6">
    <location>
        <position position="144"/>
    </location>
</feature>
<dbReference type="EMBL" id="PVLQ01000120">
    <property type="protein sequence ID" value="PRD63892.1"/>
    <property type="molecule type" value="Genomic_DNA"/>
</dbReference>
<dbReference type="PRINTS" id="PR01576">
    <property type="entry name" value="PDEFORMYLASE"/>
</dbReference>
<sequence length="179" mass="20153">MALRDILKMGDPRLLRQALPVSRFDTPELHQLLQDMQDTMAAVNGAGLAAPQIGENLRIVIFGSGQFNPRYPKQPPVPRTVLINPVLTPLGPEEESDWEGCLSVPGLRGMVPRYKRLHYSGFDAYGQPIEREVEGFHARVVQHECDHLDGKLYPMRVRDFSQFGYTDVLFPGLDTLPDD</sequence>
<feature type="binding site" evidence="6">
    <location>
        <position position="147"/>
    </location>
    <ligand>
        <name>Fe cation</name>
        <dbReference type="ChEBI" id="CHEBI:24875"/>
    </ligand>
</feature>
<keyword evidence="3 6" id="KW-0378">Hydrolase</keyword>
<reference evidence="7 8" key="1">
    <citation type="submission" date="2018-03" db="EMBL/GenBank/DDBJ databases">
        <title>Comparative genomics illustrates the genes involved in a hyperalkaliphilic mechanisms of Serpentinomonas isolated from highly-alkaline calcium-rich serpentinized springs.</title>
        <authorList>
            <person name="Suzuki S."/>
            <person name="Ishii S."/>
            <person name="Walworth N."/>
            <person name="Bird L."/>
            <person name="Kuenen J.G."/>
            <person name="Nealson K.H."/>
        </authorList>
    </citation>
    <scope>NUCLEOTIDE SEQUENCE [LARGE SCALE GENOMIC DNA]</scope>
    <source>
        <strain evidence="7 8">P1</strain>
    </source>
</reference>
<evidence type="ECO:0000256" key="5">
    <source>
        <dbReference type="ARBA" id="ARBA00023004"/>
    </source>
</evidence>
<comment type="function">
    <text evidence="6">Removes the formyl group from the N-terminal Met of newly synthesized proteins. Requires at least a dipeptide for an efficient rate of reaction. N-terminal L-methionine is a prerequisite for activity but the enzyme has broad specificity at other positions.</text>
</comment>
<keyword evidence="8" id="KW-1185">Reference proteome</keyword>
<feature type="binding site" evidence="6">
    <location>
        <position position="143"/>
    </location>
    <ligand>
        <name>Fe cation</name>
        <dbReference type="ChEBI" id="CHEBI:24875"/>
    </ligand>
</feature>
<dbReference type="FunFam" id="3.90.45.10:FF:000003">
    <property type="entry name" value="Peptide deformylase"/>
    <property type="match status" value="1"/>
</dbReference>
<accession>A0A2S9K0B9</accession>
<evidence type="ECO:0000256" key="2">
    <source>
        <dbReference type="ARBA" id="ARBA00022723"/>
    </source>
</evidence>
<evidence type="ECO:0000256" key="3">
    <source>
        <dbReference type="ARBA" id="ARBA00022801"/>
    </source>
</evidence>
<evidence type="ECO:0000256" key="1">
    <source>
        <dbReference type="ARBA" id="ARBA00010759"/>
    </source>
</evidence>
<dbReference type="PANTHER" id="PTHR10458">
    <property type="entry name" value="PEPTIDE DEFORMYLASE"/>
    <property type="match status" value="1"/>
</dbReference>
<keyword evidence="4 6" id="KW-0648">Protein biosynthesis</keyword>
<dbReference type="RefSeq" id="WP_105749779.1">
    <property type="nucleotide sequence ID" value="NZ_PVLQ01000120.1"/>
</dbReference>
<keyword evidence="2 6" id="KW-0479">Metal-binding</keyword>
<dbReference type="OrthoDB" id="9804313at2"/>
<dbReference type="InterPro" id="IPR023635">
    <property type="entry name" value="Peptide_deformylase"/>
</dbReference>
<dbReference type="Pfam" id="PF01327">
    <property type="entry name" value="Pep_deformylase"/>
    <property type="match status" value="1"/>
</dbReference>
<comment type="similarity">
    <text evidence="1 6">Belongs to the polypeptide deformylase family.</text>
</comment>
<feature type="binding site" evidence="6">
    <location>
        <position position="101"/>
    </location>
    <ligand>
        <name>Fe cation</name>
        <dbReference type="ChEBI" id="CHEBI:24875"/>
    </ligand>
</feature>
<keyword evidence="5 6" id="KW-0408">Iron</keyword>
<evidence type="ECO:0000313" key="7">
    <source>
        <dbReference type="EMBL" id="PRD63892.1"/>
    </source>
</evidence>